<dbReference type="KEGG" id="sey:SL1344_4288A"/>
<protein>
    <submittedName>
        <fullName evidence="1">Conserved sORF</fullName>
    </submittedName>
</protein>
<feature type="non-terminal residue" evidence="1">
    <location>
        <position position="18"/>
    </location>
</feature>
<proteinExistence type="predicted"/>
<evidence type="ECO:0000313" key="2">
    <source>
        <dbReference type="Proteomes" id="UP000008962"/>
    </source>
</evidence>
<dbReference type="AlphaFoldDB" id="A0A0H3P0B2"/>
<gene>
    <name evidence="1" type="primary">yjeV</name>
    <name evidence="1" type="ORF">SL1344_4288A</name>
</gene>
<dbReference type="HOGENOM" id="CLU_222299_0_0_6"/>
<dbReference type="EMBL" id="FQ312003">
    <property type="protein sequence ID" value="CCG27798.1"/>
    <property type="molecule type" value="Genomic_DNA"/>
</dbReference>
<dbReference type="Proteomes" id="UP000008962">
    <property type="component" value="Chromosome"/>
</dbReference>
<sequence length="18" mass="2120">MCFYFYTQPVNNSGIAHQ</sequence>
<name>A0A0H3P0B2_SALTS</name>
<organism evidence="1 2">
    <name type="scientific">Salmonella typhimurium (strain SL1344)</name>
    <dbReference type="NCBI Taxonomy" id="216597"/>
    <lineage>
        <taxon>Bacteria</taxon>
        <taxon>Pseudomonadati</taxon>
        <taxon>Pseudomonadota</taxon>
        <taxon>Gammaproteobacteria</taxon>
        <taxon>Enterobacterales</taxon>
        <taxon>Enterobacteriaceae</taxon>
        <taxon>Salmonella</taxon>
    </lineage>
</organism>
<reference evidence="2" key="1">
    <citation type="journal article" date="2012" name="Proc. Natl. Acad. Sci. U.S.A.">
        <title>The transcriptional landscape and small RNAs of Salmonella enterica serovar Typhimurium.</title>
        <authorList>
            <person name="Kroger C."/>
            <person name="Dillon S.C."/>
            <person name="Cameron A.D."/>
            <person name="Papenfort K."/>
            <person name="Sivasankaran S.K."/>
            <person name="Hokamp K."/>
            <person name="Chao Y."/>
            <person name="Sittka A."/>
            <person name="Hebrard M."/>
            <person name="Handler K."/>
            <person name="Colgan A."/>
            <person name="Leekitcharoenphon P."/>
            <person name="Langridge G.C."/>
            <person name="Lohan A.J."/>
            <person name="Loftus B."/>
            <person name="Lucchini S."/>
            <person name="Ussery D.W."/>
            <person name="Dorman C.J."/>
            <person name="Thomson N.R."/>
            <person name="Vogel J."/>
            <person name="Hinton J.C."/>
        </authorList>
    </citation>
    <scope>NUCLEOTIDE SEQUENCE [LARGE SCALE GENOMIC DNA]</scope>
    <source>
        <strain evidence="2">SL1344</strain>
    </source>
</reference>
<accession>A0A0H3P0B2</accession>
<keyword evidence="2" id="KW-1185">Reference proteome</keyword>
<evidence type="ECO:0000313" key="1">
    <source>
        <dbReference type="EMBL" id="CCG27798.1"/>
    </source>
</evidence>